<dbReference type="Pfam" id="PF13561">
    <property type="entry name" value="adh_short_C2"/>
    <property type="match status" value="1"/>
</dbReference>
<dbReference type="OrthoDB" id="1669814at2759"/>
<dbReference type="PANTHER" id="PTHR43008:SF4">
    <property type="entry name" value="CHAIN DEHYDROGENASE, PUTATIVE (AFU_ORTHOLOGUE AFUA_4G08710)-RELATED"/>
    <property type="match status" value="1"/>
</dbReference>
<dbReference type="AlphaFoldDB" id="A0A0D2CEW7"/>
<keyword evidence="2" id="KW-0521">NADP</keyword>
<sequence>MSNTADPSFREVKDRQGGSHLRTADLFRLDGRTIIITGGAGYLGVETAETVLEAGGHVVCVDVVPQPPPEPWKHLQEVAAKYGAVLIFQRLDLTDSTAIETTFVELVPKLGHPIRGLVACAGVSDNDPAVEFSIDRFRRLMEVNVIGTFAIAQAVAREMKKANVNGSMILVASMSGTVVNKGVDTAAYNTSKSGLLQLARSLAAEWGSRKGMPLIRVNTLSPGYIRTPATAEALQKPGMENQWVGDNMLYRLSSVDEFRGPILLLLSDAGSFITATDLRVDGGHCAW</sequence>
<dbReference type="HOGENOM" id="CLU_010194_1_1_1"/>
<evidence type="ECO:0000313" key="5">
    <source>
        <dbReference type="EMBL" id="KIW22084.1"/>
    </source>
</evidence>
<name>A0A0D2CEW7_9EURO</name>
<dbReference type="InterPro" id="IPR020904">
    <property type="entry name" value="Sc_DH/Rdtase_CS"/>
</dbReference>
<dbReference type="STRING" id="569365.A0A0D2CEW7"/>
<accession>A0A0D2CEW7</accession>
<evidence type="ECO:0000313" key="6">
    <source>
        <dbReference type="Proteomes" id="UP000054466"/>
    </source>
</evidence>
<reference evidence="5 6" key="1">
    <citation type="submission" date="2015-01" db="EMBL/GenBank/DDBJ databases">
        <title>The Genome Sequence of Cladophialophora immunda CBS83496.</title>
        <authorList>
            <consortium name="The Broad Institute Genomics Platform"/>
            <person name="Cuomo C."/>
            <person name="de Hoog S."/>
            <person name="Gorbushina A."/>
            <person name="Stielow B."/>
            <person name="Teixiera M."/>
            <person name="Abouelleil A."/>
            <person name="Chapman S.B."/>
            <person name="Priest M."/>
            <person name="Young S.K."/>
            <person name="Wortman J."/>
            <person name="Nusbaum C."/>
            <person name="Birren B."/>
        </authorList>
    </citation>
    <scope>NUCLEOTIDE SEQUENCE [LARGE SCALE GENOMIC DNA]</scope>
    <source>
        <strain evidence="5 6">CBS 83496</strain>
    </source>
</reference>
<dbReference type="RefSeq" id="XP_016242300.1">
    <property type="nucleotide sequence ID" value="XM_016400032.1"/>
</dbReference>
<dbReference type="PROSITE" id="PS00061">
    <property type="entry name" value="ADH_SHORT"/>
    <property type="match status" value="1"/>
</dbReference>
<evidence type="ECO:0000259" key="4">
    <source>
        <dbReference type="SMART" id="SM00822"/>
    </source>
</evidence>
<dbReference type="InterPro" id="IPR057326">
    <property type="entry name" value="KR_dom"/>
</dbReference>
<dbReference type="PANTHER" id="PTHR43008">
    <property type="entry name" value="BENZIL REDUCTASE"/>
    <property type="match status" value="1"/>
</dbReference>
<comment type="similarity">
    <text evidence="1">Belongs to the short-chain dehydrogenases/reductases (SDR) family.</text>
</comment>
<proteinExistence type="inferred from homology"/>
<dbReference type="Proteomes" id="UP000054466">
    <property type="component" value="Unassembled WGS sequence"/>
</dbReference>
<evidence type="ECO:0000256" key="3">
    <source>
        <dbReference type="ARBA" id="ARBA00023002"/>
    </source>
</evidence>
<feature type="domain" description="Ketoreductase" evidence="4">
    <location>
        <begin position="32"/>
        <end position="218"/>
    </location>
</feature>
<organism evidence="5 6">
    <name type="scientific">Cladophialophora immunda</name>
    <dbReference type="NCBI Taxonomy" id="569365"/>
    <lineage>
        <taxon>Eukaryota</taxon>
        <taxon>Fungi</taxon>
        <taxon>Dikarya</taxon>
        <taxon>Ascomycota</taxon>
        <taxon>Pezizomycotina</taxon>
        <taxon>Eurotiomycetes</taxon>
        <taxon>Chaetothyriomycetidae</taxon>
        <taxon>Chaetothyriales</taxon>
        <taxon>Herpotrichiellaceae</taxon>
        <taxon>Cladophialophora</taxon>
    </lineage>
</organism>
<dbReference type="SUPFAM" id="SSF51735">
    <property type="entry name" value="NAD(P)-binding Rossmann-fold domains"/>
    <property type="match status" value="1"/>
</dbReference>
<dbReference type="InterPro" id="IPR002347">
    <property type="entry name" value="SDR_fam"/>
</dbReference>
<dbReference type="Gene3D" id="3.40.50.720">
    <property type="entry name" value="NAD(P)-binding Rossmann-like Domain"/>
    <property type="match status" value="1"/>
</dbReference>
<keyword evidence="6" id="KW-1185">Reference proteome</keyword>
<evidence type="ECO:0000256" key="2">
    <source>
        <dbReference type="ARBA" id="ARBA00022857"/>
    </source>
</evidence>
<dbReference type="GeneID" id="27351695"/>
<dbReference type="PRINTS" id="PR00081">
    <property type="entry name" value="GDHRDH"/>
</dbReference>
<dbReference type="VEuPathDB" id="FungiDB:PV07_12501"/>
<dbReference type="EMBL" id="KN847049">
    <property type="protein sequence ID" value="KIW22084.1"/>
    <property type="molecule type" value="Genomic_DNA"/>
</dbReference>
<dbReference type="InterPro" id="IPR036291">
    <property type="entry name" value="NAD(P)-bd_dom_sf"/>
</dbReference>
<dbReference type="GO" id="GO:0016616">
    <property type="term" value="F:oxidoreductase activity, acting on the CH-OH group of donors, NAD or NADP as acceptor"/>
    <property type="evidence" value="ECO:0007669"/>
    <property type="project" value="UniProtKB-ARBA"/>
</dbReference>
<keyword evidence="3" id="KW-0560">Oxidoreductase</keyword>
<gene>
    <name evidence="5" type="ORF">PV07_12501</name>
</gene>
<evidence type="ECO:0000256" key="1">
    <source>
        <dbReference type="ARBA" id="ARBA00006484"/>
    </source>
</evidence>
<dbReference type="SMART" id="SM00822">
    <property type="entry name" value="PKS_KR"/>
    <property type="match status" value="1"/>
</dbReference>
<protein>
    <recommendedName>
        <fullName evidence="4">Ketoreductase domain-containing protein</fullName>
    </recommendedName>
</protein>
<dbReference type="GO" id="GO:0050664">
    <property type="term" value="F:oxidoreductase activity, acting on NAD(P)H, oxygen as acceptor"/>
    <property type="evidence" value="ECO:0007669"/>
    <property type="project" value="TreeGrafter"/>
</dbReference>